<name>A0A2N1MHG9_9GLOM</name>
<sequence length="295" mass="34171">MGNNIKEILQAKGPEREKKINDVIEKIENIKIDKFMKNFIKKIKKVPIKGLEKFQFADFSKEDKDIITNESVKKFIDDDDIEEIKNNDNSFKIKFKVLENFKKKDIKDIENINNSTTFVKKIIKIGLLNDFINKKSGKNMDEALSKDLSKVDEKNEELVELVNDFIEDIVTIRKEGLEKNVIENIKQEDHSKDSKQLLEIFISKIKLAILEESSKNFVKAIINSNIKKLKDELIRVIIRHNNPNNSNQDSNNNEKPEKSENIYSEALTNLGGFISSIRPNNSDNSNQEFNNNEKP</sequence>
<dbReference type="AlphaFoldDB" id="A0A2N1MHG9"/>
<dbReference type="Proteomes" id="UP000233469">
    <property type="component" value="Unassembled WGS sequence"/>
</dbReference>
<protein>
    <submittedName>
        <fullName evidence="2">Uncharacterized protein</fullName>
    </submittedName>
</protein>
<organism evidence="2 3">
    <name type="scientific">Rhizophagus irregularis</name>
    <dbReference type="NCBI Taxonomy" id="588596"/>
    <lineage>
        <taxon>Eukaryota</taxon>
        <taxon>Fungi</taxon>
        <taxon>Fungi incertae sedis</taxon>
        <taxon>Mucoromycota</taxon>
        <taxon>Glomeromycotina</taxon>
        <taxon>Glomeromycetes</taxon>
        <taxon>Glomerales</taxon>
        <taxon>Glomeraceae</taxon>
        <taxon>Rhizophagus</taxon>
    </lineage>
</organism>
<feature type="non-terminal residue" evidence="2">
    <location>
        <position position="295"/>
    </location>
</feature>
<feature type="compositionally biased region" description="Low complexity" evidence="1">
    <location>
        <begin position="280"/>
        <end position="295"/>
    </location>
</feature>
<accession>A0A2N1MHG9</accession>
<evidence type="ECO:0000313" key="3">
    <source>
        <dbReference type="Proteomes" id="UP000233469"/>
    </source>
</evidence>
<feature type="region of interest" description="Disordered" evidence="1">
    <location>
        <begin position="274"/>
        <end position="295"/>
    </location>
</feature>
<dbReference type="VEuPathDB" id="FungiDB:RhiirFUN_019427"/>
<proteinExistence type="predicted"/>
<evidence type="ECO:0000313" key="2">
    <source>
        <dbReference type="EMBL" id="PKK61091.1"/>
    </source>
</evidence>
<feature type="region of interest" description="Disordered" evidence="1">
    <location>
        <begin position="240"/>
        <end position="259"/>
    </location>
</feature>
<dbReference type="EMBL" id="LLXL01002343">
    <property type="protein sequence ID" value="PKK61091.1"/>
    <property type="molecule type" value="Genomic_DNA"/>
</dbReference>
<gene>
    <name evidence="2" type="ORF">RhiirC2_761108</name>
</gene>
<comment type="caution">
    <text evidence="2">The sequence shown here is derived from an EMBL/GenBank/DDBJ whole genome shotgun (WGS) entry which is preliminary data.</text>
</comment>
<dbReference type="VEuPathDB" id="FungiDB:FUN_018010"/>
<feature type="compositionally biased region" description="Low complexity" evidence="1">
    <location>
        <begin position="241"/>
        <end position="251"/>
    </location>
</feature>
<evidence type="ECO:0000256" key="1">
    <source>
        <dbReference type="SAM" id="MobiDB-lite"/>
    </source>
</evidence>
<reference evidence="2 3" key="1">
    <citation type="submission" date="2016-04" db="EMBL/GenBank/DDBJ databases">
        <title>Genome analyses suggest a sexual origin of heterokaryosis in a supposedly ancient asexual fungus.</title>
        <authorList>
            <person name="Ropars J."/>
            <person name="Sedzielewska K."/>
            <person name="Noel J."/>
            <person name="Charron P."/>
            <person name="Farinelli L."/>
            <person name="Marton T."/>
            <person name="Kruger M."/>
            <person name="Pelin A."/>
            <person name="Brachmann A."/>
            <person name="Corradi N."/>
        </authorList>
    </citation>
    <scope>NUCLEOTIDE SEQUENCE [LARGE SCALE GENOMIC DNA]</scope>
    <source>
        <strain evidence="2 3">C2</strain>
    </source>
</reference>
<reference evidence="2 3" key="2">
    <citation type="submission" date="2017-10" db="EMBL/GenBank/DDBJ databases">
        <title>Extensive intraspecific genome diversity in a model arbuscular mycorrhizal fungus.</title>
        <authorList>
            <person name="Chen E.C.H."/>
            <person name="Morin E."/>
            <person name="Baudet D."/>
            <person name="Noel J."/>
            <person name="Ndikumana S."/>
            <person name="Charron P."/>
            <person name="St-Onge C."/>
            <person name="Giorgi J."/>
            <person name="Grigoriev I.V."/>
            <person name="Roux C."/>
            <person name="Martin F.M."/>
            <person name="Corradi N."/>
        </authorList>
    </citation>
    <scope>NUCLEOTIDE SEQUENCE [LARGE SCALE GENOMIC DNA]</scope>
    <source>
        <strain evidence="2 3">C2</strain>
    </source>
</reference>